<organism evidence="1 2">
    <name type="scientific">Acaryochloris thomasi RCC1774</name>
    <dbReference type="NCBI Taxonomy" id="1764569"/>
    <lineage>
        <taxon>Bacteria</taxon>
        <taxon>Bacillati</taxon>
        <taxon>Cyanobacteriota</taxon>
        <taxon>Cyanophyceae</taxon>
        <taxon>Acaryochloridales</taxon>
        <taxon>Acaryochloridaceae</taxon>
        <taxon>Acaryochloris</taxon>
        <taxon>Acaryochloris thomasi</taxon>
    </lineage>
</organism>
<dbReference type="AlphaFoldDB" id="A0A2W1JUZ1"/>
<dbReference type="PANTHER" id="PTHR12922:SF7">
    <property type="entry name" value="UBIQUINONE BIOSYNTHESIS PROTEIN COQ4 HOMOLOG, MITOCHONDRIAL"/>
    <property type="match status" value="1"/>
</dbReference>
<proteinExistence type="predicted"/>
<evidence type="ECO:0000313" key="1">
    <source>
        <dbReference type="EMBL" id="PZD74755.1"/>
    </source>
</evidence>
<keyword evidence="2" id="KW-1185">Reference proteome</keyword>
<dbReference type="GO" id="GO:0006744">
    <property type="term" value="P:ubiquinone biosynthetic process"/>
    <property type="evidence" value="ECO:0007669"/>
    <property type="project" value="InterPro"/>
</dbReference>
<evidence type="ECO:0000313" key="2">
    <source>
        <dbReference type="Proteomes" id="UP000248857"/>
    </source>
</evidence>
<dbReference type="InterPro" id="IPR007715">
    <property type="entry name" value="Coq4"/>
</dbReference>
<dbReference type="RefSeq" id="WP_110984575.1">
    <property type="nucleotide sequence ID" value="NZ_CAWNWM010000002.1"/>
</dbReference>
<dbReference type="OrthoDB" id="5720816at2"/>
<dbReference type="PANTHER" id="PTHR12922">
    <property type="entry name" value="UBIQUINONE BIOSYNTHESIS PROTEIN"/>
    <property type="match status" value="1"/>
</dbReference>
<protein>
    <recommendedName>
        <fullName evidence="3">Coenzyme Q (Ubiquinone) biosynthesis protein Coq4</fullName>
    </recommendedName>
</protein>
<comment type="caution">
    <text evidence="1">The sequence shown here is derived from an EMBL/GenBank/DDBJ whole genome shotgun (WGS) entry which is preliminary data.</text>
</comment>
<reference evidence="1 2" key="1">
    <citation type="journal article" date="2018" name="Sci. Rep.">
        <title>A novel species of the marine cyanobacterium Acaryochloris with a unique pigment content and lifestyle.</title>
        <authorList>
            <person name="Partensky F."/>
            <person name="Six C."/>
            <person name="Ratin M."/>
            <person name="Garczarek L."/>
            <person name="Vaulot D."/>
            <person name="Probert I."/>
            <person name="Calteau A."/>
            <person name="Gourvil P."/>
            <person name="Marie D."/>
            <person name="Grebert T."/>
            <person name="Bouchier C."/>
            <person name="Le Panse S."/>
            <person name="Gachenot M."/>
            <person name="Rodriguez F."/>
            <person name="Garrido J.L."/>
        </authorList>
    </citation>
    <scope>NUCLEOTIDE SEQUENCE [LARGE SCALE GENOMIC DNA]</scope>
    <source>
        <strain evidence="1 2">RCC1774</strain>
    </source>
</reference>
<accession>A0A2W1JUZ1</accession>
<dbReference type="Proteomes" id="UP000248857">
    <property type="component" value="Unassembled WGS sequence"/>
</dbReference>
<gene>
    <name evidence="1" type="ORF">C1752_00579</name>
</gene>
<dbReference type="EMBL" id="PQWO01000002">
    <property type="protein sequence ID" value="PZD74755.1"/>
    <property type="molecule type" value="Genomic_DNA"/>
</dbReference>
<sequence>MVSIKRFIKSIRDYYAEGQVGDIAFLKIKLLGLSATPELLAQLQDLAGYAPEIDLDALSQLPKGTLGYEYAQHMHKNGILPLVISPDLQIEAQQAPFALRYTTTHDMFHVLLGFDTSYAGEVGVFAFMAAQNYSSFINAALPIMSKIYPLIFWGQRQSMIANIQAGKALGEQAKCLLAYRIEDHWARPIADIRSELGLVLEGSDLAQDMQDNLLYKAAESIA</sequence>
<dbReference type="Pfam" id="PF05019">
    <property type="entry name" value="Coq4"/>
    <property type="match status" value="1"/>
</dbReference>
<name>A0A2W1JUZ1_9CYAN</name>
<evidence type="ECO:0008006" key="3">
    <source>
        <dbReference type="Google" id="ProtNLM"/>
    </source>
</evidence>